<evidence type="ECO:0000313" key="4">
    <source>
        <dbReference type="Proteomes" id="UP001152797"/>
    </source>
</evidence>
<evidence type="ECO:0000313" key="2">
    <source>
        <dbReference type="EMBL" id="CAI4010732.1"/>
    </source>
</evidence>
<comment type="caution">
    <text evidence="2">The sequence shown here is derived from an EMBL/GenBank/DDBJ whole genome shotgun (WGS) entry which is preliminary data.</text>
</comment>
<keyword evidence="4" id="KW-1185">Reference proteome</keyword>
<dbReference type="Proteomes" id="UP001152797">
    <property type="component" value="Unassembled WGS sequence"/>
</dbReference>
<accession>A0A9P1DIN6</accession>
<reference evidence="3 4" key="2">
    <citation type="submission" date="2024-05" db="EMBL/GenBank/DDBJ databases">
        <authorList>
            <person name="Chen Y."/>
            <person name="Shah S."/>
            <person name="Dougan E. K."/>
            <person name="Thang M."/>
            <person name="Chan C."/>
        </authorList>
    </citation>
    <scope>NUCLEOTIDE SEQUENCE [LARGE SCALE GENOMIC DNA]</scope>
</reference>
<reference evidence="2" key="1">
    <citation type="submission" date="2022-10" db="EMBL/GenBank/DDBJ databases">
        <authorList>
            <person name="Chen Y."/>
            <person name="Dougan E. K."/>
            <person name="Chan C."/>
            <person name="Rhodes N."/>
            <person name="Thang M."/>
        </authorList>
    </citation>
    <scope>NUCLEOTIDE SEQUENCE</scope>
</reference>
<dbReference type="EMBL" id="CAMXCT010004891">
    <property type="protein sequence ID" value="CAI4010732.1"/>
    <property type="molecule type" value="Genomic_DNA"/>
</dbReference>
<evidence type="ECO:0000313" key="3">
    <source>
        <dbReference type="EMBL" id="CAL4798044.1"/>
    </source>
</evidence>
<feature type="region of interest" description="Disordered" evidence="1">
    <location>
        <begin position="1"/>
        <end position="43"/>
    </location>
</feature>
<evidence type="ECO:0000256" key="1">
    <source>
        <dbReference type="SAM" id="MobiDB-lite"/>
    </source>
</evidence>
<dbReference type="EMBL" id="CAMXCT030004891">
    <property type="protein sequence ID" value="CAL4798044.1"/>
    <property type="molecule type" value="Genomic_DNA"/>
</dbReference>
<gene>
    <name evidence="2" type="ORF">C1SCF055_LOCUS35968</name>
</gene>
<sequence length="242" mass="26727">MHNSSRELFESPPGSPRPADPCDRLAQTAPPFGSLRPRSPSGFGGSRGLWSTWASKTSRLVSTPKSSLRLVEKTKVDNEKFRIWPSHGGRANTPLSYWKEDAVPLGRNTPPTGFLESGMRSALAVGDPLASGIHETGLRNLDGSWVSHDGELRGQVHGEHFYWACDGSASPLRVFGEHQESLCLWLDGVRHFAILGPDGRRLSWADGDVWLRRERHDPELEEAVKAQCRRTPAQKSLCGATR</sequence>
<organism evidence="2">
    <name type="scientific">Cladocopium goreaui</name>
    <dbReference type="NCBI Taxonomy" id="2562237"/>
    <lineage>
        <taxon>Eukaryota</taxon>
        <taxon>Sar</taxon>
        <taxon>Alveolata</taxon>
        <taxon>Dinophyceae</taxon>
        <taxon>Suessiales</taxon>
        <taxon>Symbiodiniaceae</taxon>
        <taxon>Cladocopium</taxon>
    </lineage>
</organism>
<dbReference type="AlphaFoldDB" id="A0A9P1DIN6"/>
<name>A0A9P1DIN6_9DINO</name>
<dbReference type="EMBL" id="CAMXCT020004891">
    <property type="protein sequence ID" value="CAL1164107.1"/>
    <property type="molecule type" value="Genomic_DNA"/>
</dbReference>
<dbReference type="OrthoDB" id="420619at2759"/>
<protein>
    <submittedName>
        <fullName evidence="2">Uncharacterized protein</fullName>
    </submittedName>
</protein>
<proteinExistence type="predicted"/>